<sequence>MLLRAARFAFSPFRSSRVLSVLSFRTTLCDRCTVCLGESPTTRHTQAQMEAHTPPGERIETMEGSGGERRE</sequence>
<organism evidence="2">
    <name type="scientific">Anopheles triannulatus</name>
    <dbReference type="NCBI Taxonomy" id="58253"/>
    <lineage>
        <taxon>Eukaryota</taxon>
        <taxon>Metazoa</taxon>
        <taxon>Ecdysozoa</taxon>
        <taxon>Arthropoda</taxon>
        <taxon>Hexapoda</taxon>
        <taxon>Insecta</taxon>
        <taxon>Pterygota</taxon>
        <taxon>Neoptera</taxon>
        <taxon>Endopterygota</taxon>
        <taxon>Diptera</taxon>
        <taxon>Nematocera</taxon>
        <taxon>Culicoidea</taxon>
        <taxon>Culicidae</taxon>
        <taxon>Anophelinae</taxon>
        <taxon>Anopheles</taxon>
    </lineage>
</organism>
<feature type="compositionally biased region" description="Basic and acidic residues" evidence="1">
    <location>
        <begin position="55"/>
        <end position="71"/>
    </location>
</feature>
<reference evidence="2" key="1">
    <citation type="submission" date="2018-01" db="EMBL/GenBank/DDBJ databases">
        <title>An insight into the sialome of Amazonian anophelines.</title>
        <authorList>
            <person name="Ribeiro J.M."/>
            <person name="Scarpassa V."/>
            <person name="Calvo E."/>
        </authorList>
    </citation>
    <scope>NUCLEOTIDE SEQUENCE</scope>
    <source>
        <tissue evidence="2">Salivary glands</tissue>
    </source>
</reference>
<accession>A0A2M4B7I0</accession>
<name>A0A2M4B7I0_9DIPT</name>
<dbReference type="AlphaFoldDB" id="A0A2M4B7I0"/>
<feature type="region of interest" description="Disordered" evidence="1">
    <location>
        <begin position="43"/>
        <end position="71"/>
    </location>
</feature>
<proteinExistence type="predicted"/>
<evidence type="ECO:0000313" key="2">
    <source>
        <dbReference type="EMBL" id="MBW48986.1"/>
    </source>
</evidence>
<protein>
    <submittedName>
        <fullName evidence="2">Putative secreted protein</fullName>
    </submittedName>
</protein>
<dbReference type="EMBL" id="GGFK01015665">
    <property type="protein sequence ID" value="MBW48986.1"/>
    <property type="molecule type" value="Transcribed_RNA"/>
</dbReference>
<evidence type="ECO:0000256" key="1">
    <source>
        <dbReference type="SAM" id="MobiDB-lite"/>
    </source>
</evidence>